<dbReference type="SMART" id="SM00220">
    <property type="entry name" value="S_TKc"/>
    <property type="match status" value="1"/>
</dbReference>
<dbReference type="Proteomes" id="UP001365542">
    <property type="component" value="Unassembled WGS sequence"/>
</dbReference>
<dbReference type="GO" id="GO:0005524">
    <property type="term" value="F:ATP binding"/>
    <property type="evidence" value="ECO:0007669"/>
    <property type="project" value="InterPro"/>
</dbReference>
<proteinExistence type="predicted"/>
<evidence type="ECO:0000259" key="1">
    <source>
        <dbReference type="PROSITE" id="PS50011"/>
    </source>
</evidence>
<dbReference type="InterPro" id="IPR011009">
    <property type="entry name" value="Kinase-like_dom_sf"/>
</dbReference>
<comment type="caution">
    <text evidence="2">The sequence shown here is derived from an EMBL/GenBank/DDBJ whole genome shotgun (WGS) entry which is preliminary data.</text>
</comment>
<dbReference type="SUPFAM" id="SSF56112">
    <property type="entry name" value="Protein kinase-like (PK-like)"/>
    <property type="match status" value="1"/>
</dbReference>
<evidence type="ECO:0000313" key="2">
    <source>
        <dbReference type="EMBL" id="KAK6532038.1"/>
    </source>
</evidence>
<dbReference type="EMBL" id="JAVHJO010000012">
    <property type="protein sequence ID" value="KAK6532038.1"/>
    <property type="molecule type" value="Genomic_DNA"/>
</dbReference>
<feature type="domain" description="Protein kinase" evidence="1">
    <location>
        <begin position="199"/>
        <end position="527"/>
    </location>
</feature>
<organism evidence="2 3">
    <name type="scientific">Orbilia ellipsospora</name>
    <dbReference type="NCBI Taxonomy" id="2528407"/>
    <lineage>
        <taxon>Eukaryota</taxon>
        <taxon>Fungi</taxon>
        <taxon>Dikarya</taxon>
        <taxon>Ascomycota</taxon>
        <taxon>Pezizomycotina</taxon>
        <taxon>Orbiliomycetes</taxon>
        <taxon>Orbiliales</taxon>
        <taxon>Orbiliaceae</taxon>
        <taxon>Orbilia</taxon>
    </lineage>
</organism>
<dbReference type="InterPro" id="IPR000719">
    <property type="entry name" value="Prot_kinase_dom"/>
</dbReference>
<gene>
    <name evidence="2" type="ORF">TWF694_003201</name>
</gene>
<dbReference type="Pfam" id="PF00069">
    <property type="entry name" value="Pkinase"/>
    <property type="match status" value="1"/>
</dbReference>
<dbReference type="GO" id="GO:0004674">
    <property type="term" value="F:protein serine/threonine kinase activity"/>
    <property type="evidence" value="ECO:0007669"/>
    <property type="project" value="TreeGrafter"/>
</dbReference>
<protein>
    <recommendedName>
        <fullName evidence="1">Protein kinase domain-containing protein</fullName>
    </recommendedName>
</protein>
<accession>A0AAV9X174</accession>
<evidence type="ECO:0000313" key="3">
    <source>
        <dbReference type="Proteomes" id="UP001365542"/>
    </source>
</evidence>
<name>A0AAV9X174_9PEZI</name>
<dbReference type="PANTHER" id="PTHR24359:SF1">
    <property type="entry name" value="INHIBITOR OF NUCLEAR FACTOR KAPPA-B KINASE EPSILON SUBUNIT HOMOLOG 1-RELATED"/>
    <property type="match status" value="1"/>
</dbReference>
<dbReference type="Gene3D" id="1.10.510.10">
    <property type="entry name" value="Transferase(Phosphotransferase) domain 1"/>
    <property type="match status" value="1"/>
</dbReference>
<dbReference type="PANTHER" id="PTHR24359">
    <property type="entry name" value="SERINE/THREONINE-PROTEIN KINASE SBK1"/>
    <property type="match status" value="1"/>
</dbReference>
<dbReference type="PROSITE" id="PS50011">
    <property type="entry name" value="PROTEIN_KINASE_DOM"/>
    <property type="match status" value="1"/>
</dbReference>
<keyword evidence="3" id="KW-1185">Reference proteome</keyword>
<sequence length="971" mass="111471">MATAGMVEHSLRLGWRIDDCQSYQYLAKILDVEQPKFKTPSEKLQNLDKLFYPLSDVKEVFMRDGVLRNIVGCTRCGGCRSFVVPGMVGNLLEEDSVIKSVMDPQRPRFILLAILLCMGQTYLIRHLNGDRFSDITLDNISNGMVLPRANLQRLLPQSLSVEDFLDRFQMLRRRFDLKTFDQFSKGRRLEFDEEDILPFHKDEPYSSSSYGIVRKFEIYDCYNNIYHNDRKVTQFARKILKAEITEEDFKYERDNLAFVNSLNNPNIIGVFCWYTRKKQGNKKEFTYVFPFMEASLQDVLTGKPNTPEHLRNHQAASLYSSPMWQKTVDVASGLVAIHNPDAQALEQQGLQPEPGGWFGYHFDIKPSNILIDSDGKFVITDFGLSVFKRRGTENNNMNLTRTDESEVLYGQPGTPAYQPPGIPRAPGILLPGEFQNDVPKMRRTYDVWSLACVMTEVITFVIGYNGYIGPEAVALFKNKRAADSTVDGSTAWHYRSSAHDNECRLKPSVEDWFNYMRRVAGGDDPYLANILELLLVMFKIHNRCNSKEVKQKLNDANQREKERQAVLLGTVAPPEETPFSVNQWIRSRGTENLIYTSDIQAKFMIFVQDYYYERASIDSRSEQYLLGHSPDVRNEPAGKMKLRPWIEVETLKIFQSDHRRSRLRVVMTFKEQNRLVAESEGSEWSYEQFIPLYRYEDLDPDFANTCAFRNTFVDRLIGFEDPEDLRHFQETILSYRLKTDSDQNISFCFTNGESSTWKASIDGARVEIWTTHGLNKPLPLYNGGQNGRGLPTLSRIISGNGVSRSPSSREGSILSAATDGKRHDSTVVIFRPSHRDILMIPVLQQKARLCSGHPGAWGDPLSISFVNNPPHDKFAILKLRSANQAEYMDHMDPIGSIPGLPLELHDKLMRSRDDVDNRTVFNHTCVSLKFKSDLHRRDFIISFYRAFPFKPLFEKGFYNSLVKAEIISART</sequence>
<reference evidence="2 3" key="1">
    <citation type="submission" date="2019-10" db="EMBL/GenBank/DDBJ databases">
        <authorList>
            <person name="Palmer J.M."/>
        </authorList>
    </citation>
    <scope>NUCLEOTIDE SEQUENCE [LARGE SCALE GENOMIC DNA]</scope>
    <source>
        <strain evidence="2 3">TWF694</strain>
    </source>
</reference>
<dbReference type="AlphaFoldDB" id="A0AAV9X174"/>